<organism evidence="2">
    <name type="scientific">uncultured Thiotrichaceae bacterium</name>
    <dbReference type="NCBI Taxonomy" id="298394"/>
    <lineage>
        <taxon>Bacteria</taxon>
        <taxon>Pseudomonadati</taxon>
        <taxon>Pseudomonadota</taxon>
        <taxon>Gammaproteobacteria</taxon>
        <taxon>Thiotrichales</taxon>
        <taxon>Thiotrichaceae</taxon>
        <taxon>environmental samples</taxon>
    </lineage>
</organism>
<evidence type="ECO:0000313" key="2">
    <source>
        <dbReference type="EMBL" id="CAA6818402.1"/>
    </source>
</evidence>
<evidence type="ECO:0000256" key="1">
    <source>
        <dbReference type="SAM" id="Phobius"/>
    </source>
</evidence>
<accession>A0A6S6TC43</accession>
<protein>
    <recommendedName>
        <fullName evidence="3">DUF4381 domain-containing protein</fullName>
    </recommendedName>
</protein>
<sequence>MNNPANYFYDIEMPPADFPLYLWLILGVLLLLLVLLVVLRIFQQRQPEIIAMQELQHLSSLSPYQLAALLREGLQETQLKKVLPDHMLKDLDVARYAPSPDIEIKSLVAQAEVFLQDKASRLSSTVLLKRLLKSLKALPLRHKLKPLRTYLVFVINDVKGLLKSLWSRFHG</sequence>
<reference evidence="2" key="1">
    <citation type="submission" date="2020-01" db="EMBL/GenBank/DDBJ databases">
        <authorList>
            <person name="Meier V. D."/>
            <person name="Meier V D."/>
        </authorList>
    </citation>
    <scope>NUCLEOTIDE SEQUENCE</scope>
    <source>
        <strain evidence="2">HLG_WM_MAG_07</strain>
    </source>
</reference>
<evidence type="ECO:0008006" key="3">
    <source>
        <dbReference type="Google" id="ProtNLM"/>
    </source>
</evidence>
<keyword evidence="1" id="KW-0812">Transmembrane</keyword>
<name>A0A6S6TC43_9GAMM</name>
<keyword evidence="1" id="KW-1133">Transmembrane helix</keyword>
<dbReference type="AlphaFoldDB" id="A0A6S6TC43"/>
<gene>
    <name evidence="2" type="ORF">HELGO_WM17394</name>
</gene>
<feature type="transmembrane region" description="Helical" evidence="1">
    <location>
        <begin position="20"/>
        <end position="42"/>
    </location>
</feature>
<proteinExistence type="predicted"/>
<keyword evidence="1" id="KW-0472">Membrane</keyword>
<dbReference type="EMBL" id="CACVAY010000085">
    <property type="protein sequence ID" value="CAA6818402.1"/>
    <property type="molecule type" value="Genomic_DNA"/>
</dbReference>